<dbReference type="AlphaFoldDB" id="A0AAV4SVP8"/>
<feature type="compositionally biased region" description="Polar residues" evidence="1">
    <location>
        <begin position="28"/>
        <end position="38"/>
    </location>
</feature>
<evidence type="ECO:0000256" key="1">
    <source>
        <dbReference type="SAM" id="MobiDB-lite"/>
    </source>
</evidence>
<accession>A0AAV4SVP8</accession>
<protein>
    <submittedName>
        <fullName evidence="2">Uncharacterized protein</fullName>
    </submittedName>
</protein>
<sequence>LLMVSDSLPNTLRGRITSTAPSKVKPSGSKTSPTNINPDATDDIPEQPRKPRVPPFFFVRRRADWILNQGFLKRVAPSLKSQDLSTSSACFFNANRLHLLQEYYNSPPATSNPPVQPFNKPRQQYQLINCVLPPQPTCSTLQQASTAIPTHQQRSSPSTHLFNNSTILNFKNSYSRTLQTNNFNNL</sequence>
<proteinExistence type="predicted"/>
<dbReference type="EMBL" id="BPLR01010225">
    <property type="protein sequence ID" value="GIY37855.1"/>
    <property type="molecule type" value="Genomic_DNA"/>
</dbReference>
<evidence type="ECO:0000313" key="2">
    <source>
        <dbReference type="EMBL" id="GIY37855.1"/>
    </source>
</evidence>
<reference evidence="2 3" key="1">
    <citation type="submission" date="2021-06" db="EMBL/GenBank/DDBJ databases">
        <title>Caerostris extrusa draft genome.</title>
        <authorList>
            <person name="Kono N."/>
            <person name="Arakawa K."/>
        </authorList>
    </citation>
    <scope>NUCLEOTIDE SEQUENCE [LARGE SCALE GENOMIC DNA]</scope>
</reference>
<feature type="region of interest" description="Disordered" evidence="1">
    <location>
        <begin position="1"/>
        <end position="52"/>
    </location>
</feature>
<comment type="caution">
    <text evidence="2">The sequence shown here is derived from an EMBL/GenBank/DDBJ whole genome shotgun (WGS) entry which is preliminary data.</text>
</comment>
<name>A0AAV4SVP8_CAEEX</name>
<keyword evidence="3" id="KW-1185">Reference proteome</keyword>
<dbReference type="Proteomes" id="UP001054945">
    <property type="component" value="Unassembled WGS sequence"/>
</dbReference>
<evidence type="ECO:0000313" key="3">
    <source>
        <dbReference type="Proteomes" id="UP001054945"/>
    </source>
</evidence>
<organism evidence="2 3">
    <name type="scientific">Caerostris extrusa</name>
    <name type="common">Bark spider</name>
    <name type="synonym">Caerostris bankana</name>
    <dbReference type="NCBI Taxonomy" id="172846"/>
    <lineage>
        <taxon>Eukaryota</taxon>
        <taxon>Metazoa</taxon>
        <taxon>Ecdysozoa</taxon>
        <taxon>Arthropoda</taxon>
        <taxon>Chelicerata</taxon>
        <taxon>Arachnida</taxon>
        <taxon>Araneae</taxon>
        <taxon>Araneomorphae</taxon>
        <taxon>Entelegynae</taxon>
        <taxon>Araneoidea</taxon>
        <taxon>Araneidae</taxon>
        <taxon>Caerostris</taxon>
    </lineage>
</organism>
<gene>
    <name evidence="2" type="ORF">CEXT_710441</name>
</gene>
<feature type="non-terminal residue" evidence="2">
    <location>
        <position position="1"/>
    </location>
</feature>